<dbReference type="Gene3D" id="2.160.10.10">
    <property type="entry name" value="Hexapeptide repeat proteins"/>
    <property type="match status" value="1"/>
</dbReference>
<evidence type="ECO:0000259" key="3">
    <source>
        <dbReference type="Pfam" id="PF00483"/>
    </source>
</evidence>
<name>A0AAW4MUC6_9FIRM</name>
<keyword evidence="2" id="KW-0320">Glycogen biosynthesis</keyword>
<reference evidence="5 8" key="1">
    <citation type="submission" date="2021-06" db="EMBL/GenBank/DDBJ databases">
        <title>Collection of gut derived symbiotic bacterial strains cultured from healthy donors.</title>
        <authorList>
            <person name="Lin H."/>
            <person name="Littmann E."/>
            <person name="Pamer E.G."/>
        </authorList>
    </citation>
    <scope>NUCLEOTIDE SEQUENCE</scope>
    <source>
        <strain evidence="6 8">MSK.21.70</strain>
        <strain evidence="5">MSK.21.82</strain>
    </source>
</reference>
<feature type="domain" description="Glucose-1-phosphate adenylyltransferase/Bifunctional protein GlmU-like C-terminal hexapeptide" evidence="4">
    <location>
        <begin position="284"/>
        <end position="349"/>
    </location>
</feature>
<dbReference type="EMBL" id="JAHOEF010000013">
    <property type="protein sequence ID" value="MBV3382238.1"/>
    <property type="molecule type" value="Genomic_DNA"/>
</dbReference>
<evidence type="ECO:0000313" key="6">
    <source>
        <dbReference type="EMBL" id="MBV3392296.1"/>
    </source>
</evidence>
<keyword evidence="8" id="KW-1185">Reference proteome</keyword>
<dbReference type="PANTHER" id="PTHR43523:SF6">
    <property type="entry name" value="GLYCOGEN BIOSYNTHESIS PROTEIN GLGD"/>
    <property type="match status" value="1"/>
</dbReference>
<feature type="domain" description="Nucleotidyl transferase" evidence="3">
    <location>
        <begin position="16"/>
        <end position="161"/>
    </location>
</feature>
<dbReference type="InterPro" id="IPR005835">
    <property type="entry name" value="NTP_transferase_dom"/>
</dbReference>
<sequence>MANVVGLINLHTDISLKGLTERRPVASVSFLGRYGIIDFVLSNFSNSNIDKVGILVKEKPRSLLKHIGSGNAWNFNSKKGGISLLYDEKYANSTMYNHDINNMLENIAFLEKSTADYVVISPAHIITTMDFSDVVEAHEKSGCDVTVVYKKIKNANETFIGSDFLKIKDKQVVDFELNKGNRKDRSISLETYVINRKALIKMLNKAQKVSVFYDLRDTLNYLKDEMKINAYEYKGFAMCIDSYAAYFKTSLEFLDIDVSTQAFKSNWPIFTNTNDTPPSKYLKDAEVKSSYIANGVFIDGAVENSILGRNVKIGKGAVVKNSILFSGSSVEAGAHLENVIMDKDSKVKHVKELLGDPTDPLYVKEGDIV</sequence>
<dbReference type="Proteomes" id="UP001197492">
    <property type="component" value="Unassembled WGS sequence"/>
</dbReference>
<comment type="caution">
    <text evidence="5">The sequence shown here is derived from an EMBL/GenBank/DDBJ whole genome shotgun (WGS) entry which is preliminary data.</text>
</comment>
<dbReference type="SUPFAM" id="SSF53448">
    <property type="entry name" value="Nucleotide-diphospho-sugar transferases"/>
    <property type="match status" value="1"/>
</dbReference>
<gene>
    <name evidence="5" type="primary">glgD</name>
    <name evidence="5" type="ORF">KSV97_03140</name>
    <name evidence="6" type="ORF">KSW06_03320</name>
</gene>
<dbReference type="Pfam" id="PF24894">
    <property type="entry name" value="Hexapep_GlmU"/>
    <property type="match status" value="1"/>
</dbReference>
<dbReference type="NCBIfam" id="TIGR02092">
    <property type="entry name" value="glgD"/>
    <property type="match status" value="1"/>
</dbReference>
<dbReference type="GO" id="GO:0005978">
    <property type="term" value="P:glycogen biosynthetic process"/>
    <property type="evidence" value="ECO:0007669"/>
    <property type="project" value="UniProtKB-KW"/>
</dbReference>
<evidence type="ECO:0000256" key="1">
    <source>
        <dbReference type="ARBA" id="ARBA00010443"/>
    </source>
</evidence>
<evidence type="ECO:0000313" key="7">
    <source>
        <dbReference type="Proteomes" id="UP001196408"/>
    </source>
</evidence>
<comment type="similarity">
    <text evidence="1">Belongs to the bacterial/plant glucose-1-phosphate adenylyltransferase family.</text>
</comment>
<dbReference type="Proteomes" id="UP001196408">
    <property type="component" value="Unassembled WGS sequence"/>
</dbReference>
<keyword evidence="5" id="KW-0548">Nucleotidyltransferase</keyword>
<organism evidence="5 7">
    <name type="scientific">Catenibacterium mitsuokai</name>
    <dbReference type="NCBI Taxonomy" id="100886"/>
    <lineage>
        <taxon>Bacteria</taxon>
        <taxon>Bacillati</taxon>
        <taxon>Bacillota</taxon>
        <taxon>Erysipelotrichia</taxon>
        <taxon>Erysipelotrichales</taxon>
        <taxon>Coprobacillaceae</taxon>
        <taxon>Catenibacterium</taxon>
    </lineage>
</organism>
<protein>
    <submittedName>
        <fullName evidence="5">Glucose-1-phosphate adenylyltransferase subunit GlgD</fullName>
        <ecNumber evidence="5">2.7.7.27</ecNumber>
    </submittedName>
</protein>
<dbReference type="CDD" id="cd02508">
    <property type="entry name" value="ADP_Glucose_PP"/>
    <property type="match status" value="1"/>
</dbReference>
<dbReference type="InterPro" id="IPR011832">
    <property type="entry name" value="GlgDAde_trans"/>
</dbReference>
<dbReference type="InterPro" id="IPR029044">
    <property type="entry name" value="Nucleotide-diphossugar_trans"/>
</dbReference>
<accession>A0AAW4MUC6</accession>
<proteinExistence type="inferred from homology"/>
<evidence type="ECO:0000313" key="8">
    <source>
        <dbReference type="Proteomes" id="UP001197492"/>
    </source>
</evidence>
<dbReference type="RefSeq" id="WP_006505741.1">
    <property type="nucleotide sequence ID" value="NZ_CP102271.1"/>
</dbReference>
<dbReference type="InterPro" id="IPR011004">
    <property type="entry name" value="Trimer_LpxA-like_sf"/>
</dbReference>
<evidence type="ECO:0000259" key="4">
    <source>
        <dbReference type="Pfam" id="PF24894"/>
    </source>
</evidence>
<dbReference type="EMBL" id="JAHOEL010000014">
    <property type="protein sequence ID" value="MBV3392296.1"/>
    <property type="molecule type" value="Genomic_DNA"/>
</dbReference>
<dbReference type="SUPFAM" id="SSF51161">
    <property type="entry name" value="Trimeric LpxA-like enzymes"/>
    <property type="match status" value="1"/>
</dbReference>
<dbReference type="GO" id="GO:0008878">
    <property type="term" value="F:glucose-1-phosphate adenylyltransferase activity"/>
    <property type="evidence" value="ECO:0007669"/>
    <property type="project" value="UniProtKB-EC"/>
</dbReference>
<dbReference type="InterPro" id="IPR011831">
    <property type="entry name" value="ADP-Glc_PPase"/>
</dbReference>
<evidence type="ECO:0000313" key="5">
    <source>
        <dbReference type="EMBL" id="MBV3382238.1"/>
    </source>
</evidence>
<dbReference type="CDD" id="cd04651">
    <property type="entry name" value="LbH_G1P_AT_C"/>
    <property type="match status" value="1"/>
</dbReference>
<dbReference type="Gene3D" id="3.90.550.10">
    <property type="entry name" value="Spore Coat Polysaccharide Biosynthesis Protein SpsA, Chain A"/>
    <property type="match status" value="1"/>
</dbReference>
<dbReference type="Pfam" id="PF00483">
    <property type="entry name" value="NTP_transferase"/>
    <property type="match status" value="1"/>
</dbReference>
<evidence type="ECO:0000256" key="2">
    <source>
        <dbReference type="ARBA" id="ARBA00023056"/>
    </source>
</evidence>
<dbReference type="AlphaFoldDB" id="A0AAW4MUC6"/>
<dbReference type="EC" id="2.7.7.27" evidence="5"/>
<dbReference type="PANTHER" id="PTHR43523">
    <property type="entry name" value="GLUCOSE-1-PHOSPHATE ADENYLYLTRANSFERASE-RELATED"/>
    <property type="match status" value="1"/>
</dbReference>
<dbReference type="InterPro" id="IPR056818">
    <property type="entry name" value="GlmU/GlgC-like_hexapep"/>
</dbReference>
<keyword evidence="5" id="KW-0808">Transferase</keyword>